<feature type="domain" description="Amidohydrolase-related" evidence="2">
    <location>
        <begin position="7"/>
        <end position="341"/>
    </location>
</feature>
<dbReference type="Gene3D" id="3.20.20.140">
    <property type="entry name" value="Metal-dependent hydrolases"/>
    <property type="match status" value="1"/>
</dbReference>
<dbReference type="EMBL" id="MPNT01000001">
    <property type="protein sequence ID" value="OJZ76046.1"/>
    <property type="molecule type" value="Genomic_DNA"/>
</dbReference>
<dbReference type="Proteomes" id="UP000186438">
    <property type="component" value="Unassembled WGS sequence"/>
</dbReference>
<dbReference type="AlphaFoldDB" id="A0A1Q4I2F9"/>
<organism evidence="3 4">
    <name type="scientific">Mycobacterium paraffinicum</name>
    <dbReference type="NCBI Taxonomy" id="53378"/>
    <lineage>
        <taxon>Bacteria</taxon>
        <taxon>Bacillati</taxon>
        <taxon>Actinomycetota</taxon>
        <taxon>Actinomycetes</taxon>
        <taxon>Mycobacteriales</taxon>
        <taxon>Mycobacteriaceae</taxon>
        <taxon>Mycobacterium</taxon>
    </lineage>
</organism>
<protein>
    <recommendedName>
        <fullName evidence="2">Amidohydrolase-related domain-containing protein</fullName>
    </recommendedName>
</protein>
<accession>A0A1Q4I2F9</accession>
<gene>
    <name evidence="3" type="ORF">BRW65_00925</name>
</gene>
<proteinExistence type="predicted"/>
<dbReference type="GO" id="GO:0019748">
    <property type="term" value="P:secondary metabolic process"/>
    <property type="evidence" value="ECO:0007669"/>
    <property type="project" value="TreeGrafter"/>
</dbReference>
<dbReference type="STRING" id="53378.BRW65_00925"/>
<reference evidence="3 4" key="1">
    <citation type="submission" date="2016-11" db="EMBL/GenBank/DDBJ databases">
        <title>Genome sequences of unsequenced Mycobacteria.</title>
        <authorList>
            <person name="Greninger A.L."/>
            <person name="Fang F."/>
            <person name="Jerome K.R."/>
        </authorList>
    </citation>
    <scope>NUCLEOTIDE SEQUENCE [LARGE SCALE GENOMIC DNA]</scope>
    <source>
        <strain evidence="3 4">M11</strain>
    </source>
</reference>
<dbReference type="SUPFAM" id="SSF51556">
    <property type="entry name" value="Metallo-dependent hydrolases"/>
    <property type="match status" value="1"/>
</dbReference>
<dbReference type="GO" id="GO:0005737">
    <property type="term" value="C:cytoplasm"/>
    <property type="evidence" value="ECO:0007669"/>
    <property type="project" value="TreeGrafter"/>
</dbReference>
<dbReference type="RefSeq" id="WP_073870159.1">
    <property type="nucleotide sequence ID" value="NZ_MPNT01000001.1"/>
</dbReference>
<name>A0A1Q4I2F9_9MYCO</name>
<dbReference type="GO" id="GO:0016787">
    <property type="term" value="F:hydrolase activity"/>
    <property type="evidence" value="ECO:0007669"/>
    <property type="project" value="InterPro"/>
</dbReference>
<dbReference type="InterPro" id="IPR032466">
    <property type="entry name" value="Metal_Hydrolase"/>
</dbReference>
<comment type="caution">
    <text evidence="3">The sequence shown here is derived from an EMBL/GenBank/DDBJ whole genome shotgun (WGS) entry which is preliminary data.</text>
</comment>
<evidence type="ECO:0000259" key="2">
    <source>
        <dbReference type="Pfam" id="PF04909"/>
    </source>
</evidence>
<evidence type="ECO:0000313" key="4">
    <source>
        <dbReference type="Proteomes" id="UP000186438"/>
    </source>
</evidence>
<keyword evidence="1" id="KW-0456">Lyase</keyword>
<dbReference type="Pfam" id="PF04909">
    <property type="entry name" value="Amidohydro_2"/>
    <property type="match status" value="1"/>
</dbReference>
<dbReference type="InterPro" id="IPR006680">
    <property type="entry name" value="Amidohydro-rel"/>
</dbReference>
<sequence length="361" mass="39691">MSTRPTIDCVVHPWPGASEDIREFLPARWDEQPIPMIGRYFYPPSIPEWTPIGDHDARPATSSPELLAESWDTAIGTDGAVLVPLTRGLIPEPDLGPAVCRATNEWLRAKWLDHPALRDRVAGAVRIDPEDAAAAVAELDRIAGDPDFVTVAVPLQGREPYGCRRYLPVWKKAAELGFTVTVVADGGCGINQFPTMAGYCDYYVEYNSLLPWTASMVHLASFVGGGVFEQIPQLRVVFLDGGADVVFPFMWRMDKPWRGVRNQVPWIEKHPTEYLADHVRFCVQRAEGAALPSASLTPLAAELTVYGSRFPHWDAITPEEARAGLEADAAEQLLSGAADFYGGRFARWAARLPARPGLSVS</sequence>
<dbReference type="PANTHER" id="PTHR21240">
    <property type="entry name" value="2-AMINO-3-CARBOXYLMUCONATE-6-SEMIALDEHYDE DECARBOXYLASE"/>
    <property type="match status" value="1"/>
</dbReference>
<evidence type="ECO:0000313" key="3">
    <source>
        <dbReference type="EMBL" id="OJZ76046.1"/>
    </source>
</evidence>
<dbReference type="PANTHER" id="PTHR21240:SF28">
    <property type="entry name" value="ISO-OROTATE DECARBOXYLASE (EUROFUNG)"/>
    <property type="match status" value="1"/>
</dbReference>
<dbReference type="GO" id="GO:0016831">
    <property type="term" value="F:carboxy-lyase activity"/>
    <property type="evidence" value="ECO:0007669"/>
    <property type="project" value="InterPro"/>
</dbReference>
<dbReference type="InterPro" id="IPR032465">
    <property type="entry name" value="ACMSD"/>
</dbReference>
<evidence type="ECO:0000256" key="1">
    <source>
        <dbReference type="ARBA" id="ARBA00023239"/>
    </source>
</evidence>
<dbReference type="OrthoDB" id="2533941at2"/>
<keyword evidence="4" id="KW-1185">Reference proteome</keyword>